<reference evidence="2 3" key="1">
    <citation type="submission" date="2019-08" db="EMBL/GenBank/DDBJ databases">
        <authorList>
            <person name="Alioto T."/>
            <person name="Alioto T."/>
            <person name="Gomez Garrido J."/>
        </authorList>
    </citation>
    <scope>NUCLEOTIDE SEQUENCE [LARGE SCALE GENOMIC DNA]</scope>
</reference>
<evidence type="ECO:0000313" key="3">
    <source>
        <dbReference type="Proteomes" id="UP000325440"/>
    </source>
</evidence>
<accession>A0A5E4M7W4</accession>
<dbReference type="Proteomes" id="UP000325440">
    <property type="component" value="Unassembled WGS sequence"/>
</dbReference>
<gene>
    <name evidence="2" type="ORF">CINCED_3A000417</name>
</gene>
<evidence type="ECO:0000256" key="1">
    <source>
        <dbReference type="SAM" id="MobiDB-lite"/>
    </source>
</evidence>
<proteinExistence type="predicted"/>
<organism evidence="2 3">
    <name type="scientific">Cinara cedri</name>
    <dbReference type="NCBI Taxonomy" id="506608"/>
    <lineage>
        <taxon>Eukaryota</taxon>
        <taxon>Metazoa</taxon>
        <taxon>Ecdysozoa</taxon>
        <taxon>Arthropoda</taxon>
        <taxon>Hexapoda</taxon>
        <taxon>Insecta</taxon>
        <taxon>Pterygota</taxon>
        <taxon>Neoptera</taxon>
        <taxon>Paraneoptera</taxon>
        <taxon>Hemiptera</taxon>
        <taxon>Sternorrhyncha</taxon>
        <taxon>Aphidomorpha</taxon>
        <taxon>Aphidoidea</taxon>
        <taxon>Aphididae</taxon>
        <taxon>Lachninae</taxon>
        <taxon>Cinara</taxon>
    </lineage>
</organism>
<keyword evidence="3" id="KW-1185">Reference proteome</keyword>
<feature type="compositionally biased region" description="Polar residues" evidence="1">
    <location>
        <begin position="51"/>
        <end position="64"/>
    </location>
</feature>
<dbReference type="EMBL" id="CABPRJ010000021">
    <property type="protein sequence ID" value="VVC25877.1"/>
    <property type="molecule type" value="Genomic_DNA"/>
</dbReference>
<feature type="region of interest" description="Disordered" evidence="1">
    <location>
        <begin position="47"/>
        <end position="85"/>
    </location>
</feature>
<evidence type="ECO:0000313" key="2">
    <source>
        <dbReference type="EMBL" id="VVC25877.1"/>
    </source>
</evidence>
<name>A0A5E4M7W4_9HEMI</name>
<dbReference type="AlphaFoldDB" id="A0A5E4M7W4"/>
<feature type="compositionally biased region" description="Polar residues" evidence="1">
    <location>
        <begin position="72"/>
        <end position="85"/>
    </location>
</feature>
<sequence>MELLQDFRQESEELDDFSLQTGQINIFTDFPLFVLESLQKEEEDTIYQPYGETSNTVKPNSETPDTLEPDSEASNTADPNKFSKTNSKKITHSRIYTIFKSQHQFRLSHLVGFPGSAGVARSLMSWLGLECNFVWKRLQYIVAVSLTEQILRSEFIALLEIYQAEPQITNLYTQSGCRRVLYNMSLRGNARFERRSGLTEPQITTPYIQSGCRRVLYNMSLRDEMTMFGVCRILSRGISLHLNEMTMLGVCRILRQGISLHLSEE</sequence>
<protein>
    <submittedName>
        <fullName evidence="2">Uncharacterized protein</fullName>
    </submittedName>
</protein>